<dbReference type="KEGG" id="lfi:LFML04_0566"/>
<proteinExistence type="predicted"/>
<dbReference type="HOGENOM" id="CLU_1832694_0_0_0"/>
<evidence type="ECO:0000256" key="1">
    <source>
        <dbReference type="SAM" id="MobiDB-lite"/>
    </source>
</evidence>
<evidence type="ECO:0000313" key="2">
    <source>
        <dbReference type="EMBL" id="AFS52803.1"/>
    </source>
</evidence>
<protein>
    <submittedName>
        <fullName evidence="2">Uncharacterized protein</fullName>
    </submittedName>
</protein>
<dbReference type="Proteomes" id="UP000006177">
    <property type="component" value="Chromosome"/>
</dbReference>
<accession>J9ZAD7</accession>
<dbReference type="STRING" id="1048260.LFML04_0566"/>
<feature type="region of interest" description="Disordered" evidence="1">
    <location>
        <begin position="129"/>
        <end position="151"/>
    </location>
</feature>
<dbReference type="EMBL" id="CP002919">
    <property type="protein sequence ID" value="AFS52803.1"/>
    <property type="molecule type" value="Genomic_DNA"/>
</dbReference>
<evidence type="ECO:0000313" key="3">
    <source>
        <dbReference type="Proteomes" id="UP000006177"/>
    </source>
</evidence>
<reference evidence="2 3" key="1">
    <citation type="journal article" date="2011" name="J. Microbiol.">
        <title>Complete genome of Leptospirillum ferriphilum ML-04 provides insight into its physiology and environmental adaptation.</title>
        <authorList>
            <person name="Mi S."/>
            <person name="Song J."/>
            <person name="Lin J."/>
            <person name="Che Y."/>
            <person name="Zheng H."/>
            <person name="Lin J."/>
        </authorList>
    </citation>
    <scope>NUCLEOTIDE SEQUENCE [LARGE SCALE GENOMIC DNA]</scope>
    <source>
        <strain evidence="2 3">ML-04</strain>
    </source>
</reference>
<feature type="region of interest" description="Disordered" evidence="1">
    <location>
        <begin position="1"/>
        <end position="98"/>
    </location>
</feature>
<dbReference type="AlphaFoldDB" id="J9ZAD7"/>
<organism evidence="2 3">
    <name type="scientific">Leptospirillum ferriphilum (strain ML-04)</name>
    <dbReference type="NCBI Taxonomy" id="1048260"/>
    <lineage>
        <taxon>Bacteria</taxon>
        <taxon>Pseudomonadati</taxon>
        <taxon>Nitrospirota</taxon>
        <taxon>Nitrospiria</taxon>
        <taxon>Nitrospirales</taxon>
        <taxon>Nitrospiraceae</taxon>
        <taxon>Leptospirillum</taxon>
    </lineage>
</organism>
<gene>
    <name evidence="2" type="ordered locus">LFML04_0566</name>
</gene>
<feature type="compositionally biased region" description="Basic and acidic residues" evidence="1">
    <location>
        <begin position="79"/>
        <end position="91"/>
    </location>
</feature>
<feature type="compositionally biased region" description="Basic and acidic residues" evidence="1">
    <location>
        <begin position="37"/>
        <end position="70"/>
    </location>
</feature>
<name>J9ZAD7_LEPFM</name>
<sequence length="151" mass="16360">MRSCSHRCTAIMRDPANPSSRSRSATAGRSSSGQGREYGEPRDDPRAKTEEGAHRDLSDPGLDENSRRGSPEGLLSSDSSERKRTVSDRRAGTGKTAEAACFSVPERVPFPWKKGKVRSLPPVPGQFSGDFGPSFLDLDRSVNVRSPSRVA</sequence>
<dbReference type="PATRIC" id="fig|1048260.3.peg.607"/>
<feature type="compositionally biased region" description="Low complexity" evidence="1">
    <location>
        <begin position="19"/>
        <end position="35"/>
    </location>
</feature>